<reference evidence="1 2" key="1">
    <citation type="journal article" date="2013" name="PLoS Genet.">
        <title>The genome and development-dependent transcriptomes of Pyronema confluens: a window into fungal evolution.</title>
        <authorList>
            <person name="Traeger S."/>
            <person name="Altegoer F."/>
            <person name="Freitag M."/>
            <person name="Gabaldon T."/>
            <person name="Kempken F."/>
            <person name="Kumar A."/>
            <person name="Marcet-Houben M."/>
            <person name="Poggeler S."/>
            <person name="Stajich J.E."/>
            <person name="Nowrousian M."/>
        </authorList>
    </citation>
    <scope>NUCLEOTIDE SEQUENCE [LARGE SCALE GENOMIC DNA]</scope>
    <source>
        <strain evidence="2">CBS 100304</strain>
        <tissue evidence="1">Vegetative mycelium</tissue>
    </source>
</reference>
<organism evidence="1 2">
    <name type="scientific">Pyronema omphalodes (strain CBS 100304)</name>
    <name type="common">Pyronema confluens</name>
    <dbReference type="NCBI Taxonomy" id="1076935"/>
    <lineage>
        <taxon>Eukaryota</taxon>
        <taxon>Fungi</taxon>
        <taxon>Dikarya</taxon>
        <taxon>Ascomycota</taxon>
        <taxon>Pezizomycotina</taxon>
        <taxon>Pezizomycetes</taxon>
        <taxon>Pezizales</taxon>
        <taxon>Pyronemataceae</taxon>
        <taxon>Pyronema</taxon>
    </lineage>
</organism>
<sequence length="138" mass="15592">MVDMIPSILVDVKELQELLHGNKLFLDNQQIAIELFYGLDEGVRKAILQKLKLDLRKLSDQVHLLRDNGGSSYAPKLSEHADGLQGKESITAVDVNDQTRMLSCPTPRNPTLHHKTQLYQAMNKTEPCTQTTRRVSLN</sequence>
<dbReference type="EMBL" id="HF935329">
    <property type="protein sequence ID" value="CCX06982.1"/>
    <property type="molecule type" value="Genomic_DNA"/>
</dbReference>
<accession>U4KXT4</accession>
<protein>
    <submittedName>
        <fullName evidence="1">Uncharacterized protein</fullName>
    </submittedName>
</protein>
<evidence type="ECO:0000313" key="1">
    <source>
        <dbReference type="EMBL" id="CCX06982.1"/>
    </source>
</evidence>
<keyword evidence="2" id="KW-1185">Reference proteome</keyword>
<name>U4KXT4_PYROM</name>
<evidence type="ECO:0000313" key="2">
    <source>
        <dbReference type="Proteomes" id="UP000018144"/>
    </source>
</evidence>
<dbReference type="Proteomes" id="UP000018144">
    <property type="component" value="Unassembled WGS sequence"/>
</dbReference>
<dbReference type="AlphaFoldDB" id="U4KXT4"/>
<gene>
    <name evidence="1" type="ORF">PCON_06569</name>
</gene>
<proteinExistence type="predicted"/>